<accession>A0A0G4I9K8</accession>
<feature type="transmembrane region" description="Helical" evidence="6">
    <location>
        <begin position="333"/>
        <end position="356"/>
    </location>
</feature>
<feature type="transmembrane region" description="Helical" evidence="6">
    <location>
        <begin position="428"/>
        <end position="449"/>
    </location>
</feature>
<keyword evidence="2 6" id="KW-0812">Transmembrane</keyword>
<sequence>MDLFLLFSFFIVVGLFILADIKIIYAYEHPDDAGFAGLRAVFSKMIVLVGILIAQIMVLLLPMDVYNARPGLALNVSSIVDYQRPGGFQMDVFWIIMYTLAIFWLVFLYPFTMTYYAAEDDSRFGTKYSPVVSGLIRASLTLFLIGVLVGPLYFWIGKGTFEFDEIACGSSVVASDSGGDRCATVTALSFEFMARFDIYLVGIVCFIGWFLFVLFGGIGLTAVPMDLILSFIDRPKPVDIATFGQRKRTLGETARKLQEAGADLKVRDANLKKDGGGKGWLGLGGGGQRAHRKLQRDFNKFQQAVYVLEREWAHLDISMKRRGENPVVSVGKLILGILAGCLSIMWWLHILLFMIIRTGPGRRLPVTPFLNSLLWLMDQSGVFIISLAMYATLVFYLLTCVIKGCFKFGMRIFLFFPIHPMEPHNTHCTSFLFNTAMLLLSSTAVIQFSQSAFSDYARLTDAELIFSTLIRRLTFLGWIYTNDIFVYVLFGWSFVTLIYLLIRPRDKPADVSDFAKASEHEQLQAMAKMEKNAEKAARQEKKEKARKEREEKRGNKGVTLPDTIGKGRAQMMGEMKELGLA</sequence>
<dbReference type="PhylomeDB" id="A0A0G4I9K8"/>
<protein>
    <submittedName>
        <fullName evidence="7">Uncharacterized protein</fullName>
    </submittedName>
</protein>
<dbReference type="PANTHER" id="PTHR31652:SF0">
    <property type="entry name" value="LIMR FAMILY PROTEIN DDB_G0283707-RELATED"/>
    <property type="match status" value="1"/>
</dbReference>
<evidence type="ECO:0000256" key="5">
    <source>
        <dbReference type="SAM" id="MobiDB-lite"/>
    </source>
</evidence>
<dbReference type="EMBL" id="CDMZ01005718">
    <property type="protein sequence ID" value="CEM53699.1"/>
    <property type="molecule type" value="Genomic_DNA"/>
</dbReference>
<dbReference type="AlphaFoldDB" id="A0A0G4I9K8"/>
<keyword evidence="4 6" id="KW-0472">Membrane</keyword>
<organism evidence="7">
    <name type="scientific">Chromera velia CCMP2878</name>
    <dbReference type="NCBI Taxonomy" id="1169474"/>
    <lineage>
        <taxon>Eukaryota</taxon>
        <taxon>Sar</taxon>
        <taxon>Alveolata</taxon>
        <taxon>Colpodellida</taxon>
        <taxon>Chromeraceae</taxon>
        <taxon>Chromera</taxon>
    </lineage>
</organism>
<feature type="transmembrane region" description="Helical" evidence="6">
    <location>
        <begin position="131"/>
        <end position="156"/>
    </location>
</feature>
<reference evidence="7" key="1">
    <citation type="submission" date="2014-11" db="EMBL/GenBank/DDBJ databases">
        <authorList>
            <person name="Otto D Thomas"/>
            <person name="Naeem Raeece"/>
        </authorList>
    </citation>
    <scope>NUCLEOTIDE SEQUENCE</scope>
</reference>
<comment type="subcellular location">
    <subcellularLocation>
        <location evidence="1">Membrane</location>
        <topology evidence="1">Multi-pass membrane protein</topology>
    </subcellularLocation>
</comment>
<feature type="transmembrane region" description="Helical" evidence="6">
    <location>
        <begin position="484"/>
        <end position="502"/>
    </location>
</feature>
<dbReference type="PANTHER" id="PTHR31652">
    <property type="entry name" value="LIMR FAMILY PROTEIN DDB_G0283707-RELATED"/>
    <property type="match status" value="1"/>
</dbReference>
<evidence type="ECO:0000256" key="2">
    <source>
        <dbReference type="ARBA" id="ARBA00022692"/>
    </source>
</evidence>
<dbReference type="Pfam" id="PF04791">
    <property type="entry name" value="LMBR1"/>
    <property type="match status" value="2"/>
</dbReference>
<evidence type="ECO:0000256" key="1">
    <source>
        <dbReference type="ARBA" id="ARBA00004141"/>
    </source>
</evidence>
<feature type="transmembrane region" description="Helical" evidence="6">
    <location>
        <begin position="42"/>
        <end position="61"/>
    </location>
</feature>
<dbReference type="InterPro" id="IPR006876">
    <property type="entry name" value="LMBR1-like_membr_prot"/>
</dbReference>
<feature type="compositionally biased region" description="Basic and acidic residues" evidence="5">
    <location>
        <begin position="527"/>
        <end position="554"/>
    </location>
</feature>
<evidence type="ECO:0000313" key="7">
    <source>
        <dbReference type="EMBL" id="CEM53699.1"/>
    </source>
</evidence>
<keyword evidence="3 6" id="KW-1133">Transmembrane helix</keyword>
<feature type="region of interest" description="Disordered" evidence="5">
    <location>
        <begin position="527"/>
        <end position="569"/>
    </location>
</feature>
<evidence type="ECO:0000256" key="6">
    <source>
        <dbReference type="SAM" id="Phobius"/>
    </source>
</evidence>
<gene>
    <name evidence="7" type="ORF">Cvel_12185</name>
</gene>
<evidence type="ECO:0000256" key="3">
    <source>
        <dbReference type="ARBA" id="ARBA00022989"/>
    </source>
</evidence>
<feature type="transmembrane region" description="Helical" evidence="6">
    <location>
        <begin position="92"/>
        <end position="111"/>
    </location>
</feature>
<feature type="transmembrane region" description="Helical" evidence="6">
    <location>
        <begin position="198"/>
        <end position="223"/>
    </location>
</feature>
<evidence type="ECO:0000256" key="4">
    <source>
        <dbReference type="ARBA" id="ARBA00023136"/>
    </source>
</evidence>
<dbReference type="GO" id="GO:0016020">
    <property type="term" value="C:membrane"/>
    <property type="evidence" value="ECO:0007669"/>
    <property type="project" value="UniProtKB-SubCell"/>
</dbReference>
<dbReference type="VEuPathDB" id="CryptoDB:Cvel_12185"/>
<proteinExistence type="predicted"/>
<name>A0A0G4I9K8_9ALVE</name>